<reference evidence="5" key="1">
    <citation type="submission" date="2016-07" db="EMBL/GenBank/DDBJ databases">
        <title>Nontailed viruses are major unrecognized killers of bacteria in the ocean.</title>
        <authorList>
            <person name="Kauffman K."/>
            <person name="Hussain F."/>
            <person name="Yang J."/>
            <person name="Arevalo P."/>
            <person name="Brown J."/>
            <person name="Cutler M."/>
            <person name="Kelly L."/>
            <person name="Polz M.F."/>
        </authorList>
    </citation>
    <scope>NUCLEOTIDE SEQUENCE [LARGE SCALE GENOMIC DNA]</scope>
    <source>
        <strain evidence="5">10N.261.45.A10</strain>
    </source>
</reference>
<dbReference type="Proteomes" id="UP000235387">
    <property type="component" value="Unassembled WGS sequence"/>
</dbReference>
<dbReference type="InterPro" id="IPR016193">
    <property type="entry name" value="Cytidine_deaminase-like"/>
</dbReference>
<dbReference type="PANTHER" id="PTHR30592:SF1">
    <property type="entry name" value="SULFUR CARRIER PROTEIN FDHD"/>
    <property type="match status" value="1"/>
</dbReference>
<protein>
    <recommendedName>
        <fullName evidence="3">Sulfur carrier protein FdhD</fullName>
    </recommendedName>
</protein>
<proteinExistence type="inferred from homology"/>
<sequence>MQKKKAFREIPQLESDTALAPHSLHHYISSQDASTCFSTLPTETPLAISFNGVSHAVMMTTPQDIDDFIYGFSLTERIINDCSEIHEISLDQENDAIIADVQLANRANARLTQAKRHLAGRTGCGICGAESLSQAIPDLSPMNGEKPLDDDKILALRETLRQWQSLGHISGAIHAAMLIDHQGEILLCREDIGRHNAVDKTLGAAMRNRVLQPTHTLLVTSRCSIELVQKAVMAGVSSLITLGTPTSLAVNAAIAANLNLVHLPRQDAPRFYNRMTA</sequence>
<dbReference type="RefSeq" id="WP_102316803.1">
    <property type="nucleotide sequence ID" value="NZ_MCYQ01000008.1"/>
</dbReference>
<dbReference type="GO" id="GO:0097163">
    <property type="term" value="F:sulfur carrier activity"/>
    <property type="evidence" value="ECO:0007669"/>
    <property type="project" value="UniProtKB-UniRule"/>
</dbReference>
<feature type="active site" description="Cysteine persulfide intermediate" evidence="3">
    <location>
        <position position="124"/>
    </location>
</feature>
<name>A0A2N7L815_9GAMM</name>
<dbReference type="GO" id="GO:0016783">
    <property type="term" value="F:sulfurtransferase activity"/>
    <property type="evidence" value="ECO:0007669"/>
    <property type="project" value="InterPro"/>
</dbReference>
<gene>
    <name evidence="3" type="primary">fdhD</name>
    <name evidence="4" type="ORF">BCT23_20980</name>
</gene>
<evidence type="ECO:0000256" key="3">
    <source>
        <dbReference type="HAMAP-Rule" id="MF_00187"/>
    </source>
</evidence>
<dbReference type="SUPFAM" id="SSF53927">
    <property type="entry name" value="Cytidine deaminase-like"/>
    <property type="match status" value="1"/>
</dbReference>
<accession>A0A2N7L815</accession>
<comment type="subcellular location">
    <subcellularLocation>
        <location evidence="3">Cytoplasm</location>
    </subcellularLocation>
</comment>
<evidence type="ECO:0000256" key="2">
    <source>
        <dbReference type="ARBA" id="ARBA00023150"/>
    </source>
</evidence>
<dbReference type="GO" id="GO:0006777">
    <property type="term" value="P:Mo-molybdopterin cofactor biosynthetic process"/>
    <property type="evidence" value="ECO:0007669"/>
    <property type="project" value="UniProtKB-UniRule"/>
</dbReference>
<organism evidence="4 5">
    <name type="scientific">Enterovibrio norvegicus</name>
    <dbReference type="NCBI Taxonomy" id="188144"/>
    <lineage>
        <taxon>Bacteria</taxon>
        <taxon>Pseudomonadati</taxon>
        <taxon>Pseudomonadota</taxon>
        <taxon>Gammaproteobacteria</taxon>
        <taxon>Vibrionales</taxon>
        <taxon>Vibrionaceae</taxon>
        <taxon>Enterovibrio</taxon>
    </lineage>
</organism>
<dbReference type="GO" id="GO:0005737">
    <property type="term" value="C:cytoplasm"/>
    <property type="evidence" value="ECO:0007669"/>
    <property type="project" value="UniProtKB-SubCell"/>
</dbReference>
<comment type="caution">
    <text evidence="4">The sequence shown here is derived from an EMBL/GenBank/DDBJ whole genome shotgun (WGS) entry which is preliminary data.</text>
</comment>
<dbReference type="EMBL" id="MDAL01000034">
    <property type="protein sequence ID" value="PMN90276.1"/>
    <property type="molecule type" value="Genomic_DNA"/>
</dbReference>
<comment type="caution">
    <text evidence="3">Lacks conserved residue(s) required for the propagation of feature annotation.</text>
</comment>
<dbReference type="Gene3D" id="3.10.20.10">
    <property type="match status" value="1"/>
</dbReference>
<evidence type="ECO:0000313" key="4">
    <source>
        <dbReference type="EMBL" id="PMN90276.1"/>
    </source>
</evidence>
<dbReference type="PIRSF" id="PIRSF015626">
    <property type="entry name" value="FdhD"/>
    <property type="match status" value="1"/>
</dbReference>
<dbReference type="PANTHER" id="PTHR30592">
    <property type="entry name" value="FORMATE DEHYDROGENASE"/>
    <property type="match status" value="1"/>
</dbReference>
<dbReference type="Pfam" id="PF02634">
    <property type="entry name" value="FdhD-NarQ"/>
    <property type="match status" value="1"/>
</dbReference>
<dbReference type="InterPro" id="IPR003786">
    <property type="entry name" value="FdhD"/>
</dbReference>
<evidence type="ECO:0000256" key="1">
    <source>
        <dbReference type="ARBA" id="ARBA00022490"/>
    </source>
</evidence>
<comment type="function">
    <text evidence="3">Required for formate dehydrogenase (FDH) activity. Acts as a sulfur carrier protein that transfers sulfur from IscS to the molybdenum cofactor prior to its insertion into FDH.</text>
</comment>
<dbReference type="Gene3D" id="3.40.140.10">
    <property type="entry name" value="Cytidine Deaminase, domain 2"/>
    <property type="match status" value="1"/>
</dbReference>
<comment type="similarity">
    <text evidence="3">Belongs to the FdhD family.</text>
</comment>
<keyword evidence="2 3" id="KW-0501">Molybdenum cofactor biosynthesis</keyword>
<dbReference type="HAMAP" id="MF_00187">
    <property type="entry name" value="FdhD"/>
    <property type="match status" value="1"/>
</dbReference>
<dbReference type="NCBIfam" id="TIGR00129">
    <property type="entry name" value="fdhD_narQ"/>
    <property type="match status" value="1"/>
</dbReference>
<dbReference type="AlphaFoldDB" id="A0A2N7L815"/>
<keyword evidence="1 3" id="KW-0963">Cytoplasm</keyword>
<evidence type="ECO:0000313" key="5">
    <source>
        <dbReference type="Proteomes" id="UP000235387"/>
    </source>
</evidence>